<dbReference type="Proteomes" id="UP000011668">
    <property type="component" value="Unassembled WGS sequence"/>
</dbReference>
<keyword evidence="2" id="KW-1185">Reference proteome</keyword>
<sequence length="236" mass="25831">MSVCKFMRLLGPVLVDPTVDCQKGEELSKRRRFVIRLPSQQQQSVGVGYRQCATRIACRLCRTAGNMLRTSQTTRFSDSTHIIVAGIALAAPPFKSPSVARDRRRRGSLWSMRLTSESLRAEGGWSLVSGIDQSLQYRGGSSSPSRAISCSTFGLFVPCHTTVRVLLSVVVVTYSGTCSVHFWTCLLDSDTHEAEKDRLGPLVADDTSVAWIVGGPVHIVAWLSVAVVGCRHIHVD</sequence>
<reference evidence="1 2" key="1">
    <citation type="journal article" date="2013" name="Nat. Commun.">
        <title>The evolution and pathogenic mechanisms of the rice sheath blight pathogen.</title>
        <authorList>
            <person name="Zheng A."/>
            <person name="Lin R."/>
            <person name="Xu L."/>
            <person name="Qin P."/>
            <person name="Tang C."/>
            <person name="Ai P."/>
            <person name="Zhang D."/>
            <person name="Liu Y."/>
            <person name="Sun Z."/>
            <person name="Feng H."/>
            <person name="Wang Y."/>
            <person name="Chen Y."/>
            <person name="Liang X."/>
            <person name="Fu R."/>
            <person name="Li Q."/>
            <person name="Zhang J."/>
            <person name="Yu X."/>
            <person name="Xie Z."/>
            <person name="Ding L."/>
            <person name="Guan P."/>
            <person name="Tang J."/>
            <person name="Liang Y."/>
            <person name="Wang S."/>
            <person name="Deng Q."/>
            <person name="Li S."/>
            <person name="Zhu J."/>
            <person name="Wang L."/>
            <person name="Liu H."/>
            <person name="Li P."/>
        </authorList>
    </citation>
    <scope>NUCLEOTIDE SEQUENCE [LARGE SCALE GENOMIC DNA]</scope>
    <source>
        <strain evidence="2">AG-1 IA</strain>
    </source>
</reference>
<evidence type="ECO:0000313" key="2">
    <source>
        <dbReference type="Proteomes" id="UP000011668"/>
    </source>
</evidence>
<dbReference type="EMBL" id="AFRT01002627">
    <property type="protein sequence ID" value="ELU37476.1"/>
    <property type="molecule type" value="Genomic_DNA"/>
</dbReference>
<accession>L8WH03</accession>
<dbReference type="HOGENOM" id="CLU_1176091_0_0_1"/>
<evidence type="ECO:0000313" key="1">
    <source>
        <dbReference type="EMBL" id="ELU37476.1"/>
    </source>
</evidence>
<protein>
    <submittedName>
        <fullName evidence="1">Uncharacterized protein</fullName>
    </submittedName>
</protein>
<dbReference type="AlphaFoldDB" id="L8WH03"/>
<organism evidence="1 2">
    <name type="scientific">Thanatephorus cucumeris (strain AG1-IA)</name>
    <name type="common">Rice sheath blight fungus</name>
    <name type="synonym">Rhizoctonia solani</name>
    <dbReference type="NCBI Taxonomy" id="983506"/>
    <lineage>
        <taxon>Eukaryota</taxon>
        <taxon>Fungi</taxon>
        <taxon>Dikarya</taxon>
        <taxon>Basidiomycota</taxon>
        <taxon>Agaricomycotina</taxon>
        <taxon>Agaricomycetes</taxon>
        <taxon>Cantharellales</taxon>
        <taxon>Ceratobasidiaceae</taxon>
        <taxon>Rhizoctonia</taxon>
        <taxon>Rhizoctonia solani AG-1</taxon>
    </lineage>
</organism>
<gene>
    <name evidence="1" type="ORF">AG1IA_08494</name>
</gene>
<name>L8WH03_THACA</name>
<proteinExistence type="predicted"/>
<comment type="caution">
    <text evidence="1">The sequence shown here is derived from an EMBL/GenBank/DDBJ whole genome shotgun (WGS) entry which is preliminary data.</text>
</comment>